<evidence type="ECO:0000256" key="3">
    <source>
        <dbReference type="ARBA" id="ARBA00022679"/>
    </source>
</evidence>
<dbReference type="GO" id="GO:0008817">
    <property type="term" value="F:corrinoid adenosyltransferase activity"/>
    <property type="evidence" value="ECO:0007669"/>
    <property type="project" value="UniProtKB-UniRule"/>
</dbReference>
<keyword evidence="4 6" id="KW-0547">Nucleotide-binding</keyword>
<dbReference type="Proteomes" id="UP000030661">
    <property type="component" value="Unassembled WGS sequence"/>
</dbReference>
<comment type="catalytic activity">
    <reaction evidence="6">
        <text>2 cob(II)yrinate a,c diamide + reduced [electron-transfer flavoprotein] + 2 ATP = 2 adenosylcob(III)yrinate a,c-diamide + 2 triphosphate + oxidized [electron-transfer flavoprotein] + 3 H(+)</text>
        <dbReference type="Rhea" id="RHEA:11528"/>
        <dbReference type="Rhea" id="RHEA-COMP:10685"/>
        <dbReference type="Rhea" id="RHEA-COMP:10686"/>
        <dbReference type="ChEBI" id="CHEBI:15378"/>
        <dbReference type="ChEBI" id="CHEBI:18036"/>
        <dbReference type="ChEBI" id="CHEBI:30616"/>
        <dbReference type="ChEBI" id="CHEBI:57692"/>
        <dbReference type="ChEBI" id="CHEBI:58307"/>
        <dbReference type="ChEBI" id="CHEBI:58503"/>
        <dbReference type="ChEBI" id="CHEBI:58537"/>
        <dbReference type="EC" id="2.5.1.17"/>
    </reaction>
</comment>
<dbReference type="PANTHER" id="PTHR12213:SF0">
    <property type="entry name" value="CORRINOID ADENOSYLTRANSFERASE MMAB"/>
    <property type="match status" value="1"/>
</dbReference>
<evidence type="ECO:0000256" key="4">
    <source>
        <dbReference type="ARBA" id="ARBA00022741"/>
    </source>
</evidence>
<dbReference type="STRING" id="1499967.U27_03688"/>
<keyword evidence="3 6" id="KW-0808">Transferase</keyword>
<name>A0A081BWM0_VECG1</name>
<comment type="similarity">
    <text evidence="1 6">Belongs to the Cob(I)alamin adenosyltransferase family.</text>
</comment>
<proteinExistence type="inferred from homology"/>
<protein>
    <recommendedName>
        <fullName evidence="6">Corrinoid adenosyltransferase</fullName>
        <ecNumber evidence="6">2.5.1.17</ecNumber>
    </recommendedName>
    <alternativeName>
        <fullName evidence="6">Cob(II)alamin adenosyltransferase</fullName>
    </alternativeName>
    <alternativeName>
        <fullName evidence="6">Cob(II)yrinic acid a,c-diamide adenosyltransferase</fullName>
    </alternativeName>
    <alternativeName>
        <fullName evidence="6">Cobinamide/cobalamin adenosyltransferase</fullName>
    </alternativeName>
</protein>
<dbReference type="InterPro" id="IPR016030">
    <property type="entry name" value="CblAdoTrfase-like"/>
</dbReference>
<dbReference type="NCBIfam" id="TIGR00636">
    <property type="entry name" value="PduO_Nterm"/>
    <property type="match status" value="1"/>
</dbReference>
<evidence type="ECO:0000256" key="2">
    <source>
        <dbReference type="ARBA" id="ARBA00011233"/>
    </source>
</evidence>
<feature type="domain" description="Cobalamin adenosyltransferase-like" evidence="7">
    <location>
        <begin position="3"/>
        <end position="176"/>
    </location>
</feature>
<evidence type="ECO:0000313" key="8">
    <source>
        <dbReference type="EMBL" id="GAK56725.1"/>
    </source>
</evidence>
<keyword evidence="6" id="KW-0169">Cobalamin biosynthesis</keyword>
<evidence type="ECO:0000259" key="7">
    <source>
        <dbReference type="Pfam" id="PF01923"/>
    </source>
</evidence>
<accession>A0A081BWM0</accession>
<gene>
    <name evidence="8" type="ORF">U27_03688</name>
</gene>
<evidence type="ECO:0000256" key="6">
    <source>
        <dbReference type="RuleBase" id="RU366026"/>
    </source>
</evidence>
<dbReference type="PANTHER" id="PTHR12213">
    <property type="entry name" value="CORRINOID ADENOSYLTRANSFERASE"/>
    <property type="match status" value="1"/>
</dbReference>
<keyword evidence="9" id="KW-1185">Reference proteome</keyword>
<organism evidence="8">
    <name type="scientific">Vecturithrix granuli</name>
    <dbReference type="NCBI Taxonomy" id="1499967"/>
    <lineage>
        <taxon>Bacteria</taxon>
        <taxon>Candidatus Moduliflexota</taxon>
        <taxon>Candidatus Vecturitrichia</taxon>
        <taxon>Candidatus Vecturitrichales</taxon>
        <taxon>Candidatus Vecturitrichaceae</taxon>
        <taxon>Candidatus Vecturithrix</taxon>
    </lineage>
</organism>
<dbReference type="GO" id="GO:0009236">
    <property type="term" value="P:cobalamin biosynthetic process"/>
    <property type="evidence" value="ECO:0007669"/>
    <property type="project" value="UniProtKB-UniRule"/>
</dbReference>
<comment type="subunit">
    <text evidence="2">Homotrimer.</text>
</comment>
<dbReference type="Gene3D" id="1.20.1200.10">
    <property type="entry name" value="Cobalamin adenosyltransferase-like"/>
    <property type="match status" value="1"/>
</dbReference>
<reference evidence="8" key="1">
    <citation type="journal article" date="2015" name="PeerJ">
        <title>First genomic representation of candidate bacterial phylum KSB3 points to enhanced environmental sensing as a trigger of wastewater bulking.</title>
        <authorList>
            <person name="Sekiguchi Y."/>
            <person name="Ohashi A."/>
            <person name="Parks D.H."/>
            <person name="Yamauchi T."/>
            <person name="Tyson G.W."/>
            <person name="Hugenholtz P."/>
        </authorList>
    </citation>
    <scope>NUCLEOTIDE SEQUENCE [LARGE SCALE GENOMIC DNA]</scope>
</reference>
<dbReference type="EMBL" id="DF820465">
    <property type="protein sequence ID" value="GAK56725.1"/>
    <property type="molecule type" value="Genomic_DNA"/>
</dbReference>
<dbReference type="Pfam" id="PF01923">
    <property type="entry name" value="Cob_adeno_trans"/>
    <property type="match status" value="1"/>
</dbReference>
<sequence>MKIYTGTGDRGKTALFSGEKVAKNHIRVETYGDVDELNSVIGALITAFSGQHPELIQELHAIQSHLLQIGAWLATTCESPLQSRIQKITEDHWKFLEQAIDRMDQHLPELHEFILPGGHPAAAWAHIARTVCRRAERHVVGLSEHEHADQDDWSFLGVITYLNRLSDYLFMLARYCNQLFEQADGSP</sequence>
<dbReference type="EC" id="2.5.1.17" evidence="6"/>
<dbReference type="FunFam" id="1.20.1200.10:FF:000001">
    <property type="entry name" value="Cob(I)yrinic acid a,c-diamide adenosyltransferase"/>
    <property type="match status" value="1"/>
</dbReference>
<dbReference type="SUPFAM" id="SSF89028">
    <property type="entry name" value="Cobalamin adenosyltransferase-like"/>
    <property type="match status" value="1"/>
</dbReference>
<comment type="catalytic activity">
    <reaction evidence="6">
        <text>2 cob(II)alamin + reduced [electron-transfer flavoprotein] + 2 ATP = 2 adenosylcob(III)alamin + 2 triphosphate + oxidized [electron-transfer flavoprotein] + 3 H(+)</text>
        <dbReference type="Rhea" id="RHEA:28671"/>
        <dbReference type="Rhea" id="RHEA-COMP:10685"/>
        <dbReference type="Rhea" id="RHEA-COMP:10686"/>
        <dbReference type="ChEBI" id="CHEBI:15378"/>
        <dbReference type="ChEBI" id="CHEBI:16304"/>
        <dbReference type="ChEBI" id="CHEBI:18036"/>
        <dbReference type="ChEBI" id="CHEBI:18408"/>
        <dbReference type="ChEBI" id="CHEBI:30616"/>
        <dbReference type="ChEBI" id="CHEBI:57692"/>
        <dbReference type="ChEBI" id="CHEBI:58307"/>
        <dbReference type="EC" id="2.5.1.17"/>
    </reaction>
</comment>
<comment type="pathway">
    <text evidence="6">Cofactor biosynthesis; adenosylcobalamin biosynthesis; adenosylcobalamin from cob(II)yrinate a,c-diamide: step 2/7.</text>
</comment>
<dbReference type="InterPro" id="IPR029499">
    <property type="entry name" value="PduO-typ"/>
</dbReference>
<evidence type="ECO:0000313" key="9">
    <source>
        <dbReference type="Proteomes" id="UP000030661"/>
    </source>
</evidence>
<dbReference type="HOGENOM" id="CLU_083486_0_2_0"/>
<dbReference type="eggNOG" id="COG2096">
    <property type="taxonomic scope" value="Bacteria"/>
</dbReference>
<dbReference type="InterPro" id="IPR036451">
    <property type="entry name" value="CblAdoTrfase-like_sf"/>
</dbReference>
<dbReference type="AlphaFoldDB" id="A0A081BWM0"/>
<evidence type="ECO:0000256" key="5">
    <source>
        <dbReference type="ARBA" id="ARBA00022840"/>
    </source>
</evidence>
<evidence type="ECO:0000256" key="1">
    <source>
        <dbReference type="ARBA" id="ARBA00007487"/>
    </source>
</evidence>
<keyword evidence="5 6" id="KW-0067">ATP-binding</keyword>
<dbReference type="UniPathway" id="UPA00148">
    <property type="reaction ID" value="UER00233"/>
</dbReference>
<dbReference type="GO" id="GO:0005524">
    <property type="term" value="F:ATP binding"/>
    <property type="evidence" value="ECO:0007669"/>
    <property type="project" value="UniProtKB-UniRule"/>
</dbReference>